<dbReference type="Pfam" id="PF00711">
    <property type="entry name" value="Defensin_beta"/>
    <property type="match status" value="1"/>
</dbReference>
<evidence type="ECO:0000256" key="4">
    <source>
        <dbReference type="ARBA" id="ARBA00022529"/>
    </source>
</evidence>
<feature type="domain" description="Beta-defensin-like" evidence="10">
    <location>
        <begin position="22"/>
        <end position="54"/>
    </location>
</feature>
<evidence type="ECO:0000256" key="9">
    <source>
        <dbReference type="SAM" id="SignalP"/>
    </source>
</evidence>
<dbReference type="GO" id="GO:0042742">
    <property type="term" value="P:defense response to bacterium"/>
    <property type="evidence" value="ECO:0007669"/>
    <property type="project" value="UniProtKB-KW"/>
</dbReference>
<dbReference type="GO" id="GO:0031731">
    <property type="term" value="F:CCR6 chemokine receptor binding"/>
    <property type="evidence" value="ECO:0007669"/>
    <property type="project" value="TreeGrafter"/>
</dbReference>
<dbReference type="InterPro" id="IPR001855">
    <property type="entry name" value="Defensin_beta-like"/>
</dbReference>
<name>A0A7K7LH84_9AVES</name>
<dbReference type="GO" id="GO:0042056">
    <property type="term" value="F:chemoattractant activity"/>
    <property type="evidence" value="ECO:0007669"/>
    <property type="project" value="TreeGrafter"/>
</dbReference>
<keyword evidence="8" id="KW-1015">Disulfide bond</keyword>
<reference evidence="11 12" key="1">
    <citation type="submission" date="2019-09" db="EMBL/GenBank/DDBJ databases">
        <title>Bird 10,000 Genomes (B10K) Project - Family phase.</title>
        <authorList>
            <person name="Zhang G."/>
        </authorList>
    </citation>
    <scope>NUCLEOTIDE SEQUENCE [LARGE SCALE GENOMIC DNA]</scope>
    <source>
        <strain evidence="11">OUT-0051</strain>
        <tissue evidence="11">Kidney</tissue>
    </source>
</reference>
<sequence length="56" mass="6427">MKILFLLFPFFLFFLQGAAGNDIRCRIEGGRCRYGGCQFAEKQIGKCFRIVPCCSR</sequence>
<evidence type="ECO:0000256" key="7">
    <source>
        <dbReference type="ARBA" id="ARBA00023022"/>
    </source>
</evidence>
<gene>
    <name evidence="11" type="primary">Gal3_1</name>
    <name evidence="11" type="ORF">ASASCU_R16056</name>
</gene>
<accession>A0A7K7LH84</accession>
<dbReference type="EMBL" id="VZSO01005307">
    <property type="protein sequence ID" value="NWZ29889.1"/>
    <property type="molecule type" value="Genomic_DNA"/>
</dbReference>
<evidence type="ECO:0000256" key="8">
    <source>
        <dbReference type="ARBA" id="ARBA00023157"/>
    </source>
</evidence>
<dbReference type="Proteomes" id="UP000525565">
    <property type="component" value="Unassembled WGS sequence"/>
</dbReference>
<feature type="signal peptide" evidence="9">
    <location>
        <begin position="1"/>
        <end position="20"/>
    </location>
</feature>
<keyword evidence="3" id="KW-0964">Secreted</keyword>
<keyword evidence="5 9" id="KW-0732">Signal</keyword>
<evidence type="ECO:0000256" key="1">
    <source>
        <dbReference type="ARBA" id="ARBA00004613"/>
    </source>
</evidence>
<feature type="non-terminal residue" evidence="11">
    <location>
        <position position="1"/>
    </location>
</feature>
<comment type="caution">
    <text evidence="11">The sequence shown here is derived from an EMBL/GenBank/DDBJ whole genome shotgun (WGS) entry which is preliminary data.</text>
</comment>
<dbReference type="PANTHER" id="PTHR20515:SF20">
    <property type="entry name" value="GALLINACIN-1-RELATED"/>
    <property type="match status" value="1"/>
</dbReference>
<organism evidence="11 12">
    <name type="scientific">Asarcornis scutulata</name>
    <dbReference type="NCBI Taxonomy" id="75869"/>
    <lineage>
        <taxon>Eukaryota</taxon>
        <taxon>Metazoa</taxon>
        <taxon>Chordata</taxon>
        <taxon>Craniata</taxon>
        <taxon>Vertebrata</taxon>
        <taxon>Euteleostomi</taxon>
        <taxon>Archelosauria</taxon>
        <taxon>Archosauria</taxon>
        <taxon>Dinosauria</taxon>
        <taxon>Saurischia</taxon>
        <taxon>Theropoda</taxon>
        <taxon>Coelurosauria</taxon>
        <taxon>Aves</taxon>
        <taxon>Neognathae</taxon>
        <taxon>Galloanserae</taxon>
        <taxon>Anseriformes</taxon>
        <taxon>Anatidae</taxon>
        <taxon>Anatinae</taxon>
        <taxon>Asarcornis</taxon>
    </lineage>
</organism>
<comment type="subcellular location">
    <subcellularLocation>
        <location evidence="1">Secreted</location>
    </subcellularLocation>
</comment>
<dbReference type="AlphaFoldDB" id="A0A7K7LH84"/>
<feature type="non-terminal residue" evidence="11">
    <location>
        <position position="56"/>
    </location>
</feature>
<keyword evidence="4" id="KW-0929">Antimicrobial</keyword>
<comment type="similarity">
    <text evidence="2">Belongs to the beta-defensin family.</text>
</comment>
<evidence type="ECO:0000313" key="12">
    <source>
        <dbReference type="Proteomes" id="UP000525565"/>
    </source>
</evidence>
<evidence type="ECO:0000256" key="2">
    <source>
        <dbReference type="ARBA" id="ARBA00007371"/>
    </source>
</evidence>
<evidence type="ECO:0000313" key="11">
    <source>
        <dbReference type="EMBL" id="NWZ29889.1"/>
    </source>
</evidence>
<evidence type="ECO:0000259" key="10">
    <source>
        <dbReference type="Pfam" id="PF00711"/>
    </source>
</evidence>
<evidence type="ECO:0000256" key="5">
    <source>
        <dbReference type="ARBA" id="ARBA00022729"/>
    </source>
</evidence>
<dbReference type="PANTHER" id="PTHR20515">
    <property type="entry name" value="BETA-DEFENSIN"/>
    <property type="match status" value="1"/>
</dbReference>
<evidence type="ECO:0000256" key="3">
    <source>
        <dbReference type="ARBA" id="ARBA00022525"/>
    </source>
</evidence>
<feature type="chain" id="PRO_5029744690" evidence="9">
    <location>
        <begin position="21"/>
        <end position="56"/>
    </location>
</feature>
<protein>
    <submittedName>
        <fullName evidence="11">GLL3 protein</fullName>
    </submittedName>
</protein>
<dbReference type="GO" id="GO:0005615">
    <property type="term" value="C:extracellular space"/>
    <property type="evidence" value="ECO:0007669"/>
    <property type="project" value="TreeGrafter"/>
</dbReference>
<dbReference type="SUPFAM" id="SSF57392">
    <property type="entry name" value="Defensin-like"/>
    <property type="match status" value="1"/>
</dbReference>
<proteinExistence type="inferred from homology"/>
<evidence type="ECO:0000256" key="6">
    <source>
        <dbReference type="ARBA" id="ARBA00022940"/>
    </source>
</evidence>
<keyword evidence="7" id="KW-0044">Antibiotic</keyword>
<keyword evidence="12" id="KW-1185">Reference proteome</keyword>
<keyword evidence="6" id="KW-0211">Defensin</keyword>
<dbReference type="GO" id="GO:0060326">
    <property type="term" value="P:cell chemotaxis"/>
    <property type="evidence" value="ECO:0007669"/>
    <property type="project" value="TreeGrafter"/>
</dbReference>